<keyword evidence="4" id="KW-0997">Cell inner membrane</keyword>
<evidence type="ECO:0000313" key="10">
    <source>
        <dbReference type="EMBL" id="AFD27567.1"/>
    </source>
</evidence>
<dbReference type="PATRIC" id="fig|745776.4.peg.3636"/>
<dbReference type="OrthoDB" id="9814020at2"/>
<evidence type="ECO:0000256" key="7">
    <source>
        <dbReference type="ARBA" id="ARBA00023136"/>
    </source>
</evidence>
<feature type="transmembrane region" description="Helical" evidence="9">
    <location>
        <begin position="125"/>
        <end position="144"/>
    </location>
</feature>
<feature type="transmembrane region" description="Helical" evidence="9">
    <location>
        <begin position="12"/>
        <end position="31"/>
    </location>
</feature>
<sequence>MTELLDLLRSPWPWYVGGPLIGLTVSLLLWLGNKSFGISSNLRHACAILLPDAAKPDFFRYDWRKERWNLMFAGGLILGGIAAGVLFANPESTRLSAAGAQAIQALGIQVRPGLVPVELTDLTHFGVWVLLAFSGLLVGFGTRYGGGCTSGHAITGLSTLQGPSLIATVSFFVGGILSANFLLPLFLAVIR</sequence>
<accession>H8H220</accession>
<dbReference type="Proteomes" id="UP000007575">
    <property type="component" value="Plasmid P2"/>
</dbReference>
<keyword evidence="3" id="KW-1003">Cell membrane</keyword>
<evidence type="ECO:0000256" key="5">
    <source>
        <dbReference type="ARBA" id="ARBA00022692"/>
    </source>
</evidence>
<gene>
    <name evidence="10" type="ordered locus">DGo_PB0298</name>
</gene>
<organism evidence="10 11">
    <name type="scientific">Deinococcus gobiensis (strain DSM 21396 / JCM 16679 / CGMCC 1.7299 / I-0)</name>
    <dbReference type="NCBI Taxonomy" id="745776"/>
    <lineage>
        <taxon>Bacteria</taxon>
        <taxon>Thermotogati</taxon>
        <taxon>Deinococcota</taxon>
        <taxon>Deinococci</taxon>
        <taxon>Deinococcales</taxon>
        <taxon>Deinococcaceae</taxon>
        <taxon>Deinococcus</taxon>
    </lineage>
</organism>
<evidence type="ECO:0000256" key="2">
    <source>
        <dbReference type="ARBA" id="ARBA00022448"/>
    </source>
</evidence>
<comment type="similarity">
    <text evidence="8">Belongs to the TsuA/YedE (TC 9.B.102) family.</text>
</comment>
<feature type="transmembrane region" description="Helical" evidence="9">
    <location>
        <begin position="165"/>
        <end position="190"/>
    </location>
</feature>
<protein>
    <submittedName>
        <fullName evidence="10">Uncharacterized protein</fullName>
    </submittedName>
</protein>
<dbReference type="AlphaFoldDB" id="H8H220"/>
<evidence type="ECO:0000256" key="9">
    <source>
        <dbReference type="SAM" id="Phobius"/>
    </source>
</evidence>
<evidence type="ECO:0000256" key="8">
    <source>
        <dbReference type="ARBA" id="ARBA00035655"/>
    </source>
</evidence>
<dbReference type="EMBL" id="CP002193">
    <property type="protein sequence ID" value="AFD27567.1"/>
    <property type="molecule type" value="Genomic_DNA"/>
</dbReference>
<comment type="subcellular location">
    <subcellularLocation>
        <location evidence="1">Cell inner membrane</location>
        <topology evidence="1">Multi-pass membrane protein</topology>
    </subcellularLocation>
</comment>
<evidence type="ECO:0000256" key="4">
    <source>
        <dbReference type="ARBA" id="ARBA00022519"/>
    </source>
</evidence>
<evidence type="ECO:0000256" key="3">
    <source>
        <dbReference type="ARBA" id="ARBA00022475"/>
    </source>
</evidence>
<dbReference type="RefSeq" id="WP_014686661.1">
    <property type="nucleotide sequence ID" value="NC_017791.1"/>
</dbReference>
<keyword evidence="7 9" id="KW-0472">Membrane</keyword>
<dbReference type="PANTHER" id="PTHR30574">
    <property type="entry name" value="INNER MEMBRANE PROTEIN YEDE"/>
    <property type="match status" value="1"/>
</dbReference>
<dbReference type="InterPro" id="IPR007272">
    <property type="entry name" value="Sulf_transp_TsuA/YedE"/>
</dbReference>
<geneLocation type="plasmid" evidence="10 11">
    <name>P2</name>
</geneLocation>
<evidence type="ECO:0000256" key="6">
    <source>
        <dbReference type="ARBA" id="ARBA00022989"/>
    </source>
</evidence>
<keyword evidence="5 9" id="KW-0812">Transmembrane</keyword>
<proteinExistence type="inferred from homology"/>
<dbReference type="GO" id="GO:0005886">
    <property type="term" value="C:plasma membrane"/>
    <property type="evidence" value="ECO:0007669"/>
    <property type="project" value="UniProtKB-SubCell"/>
</dbReference>
<keyword evidence="2" id="KW-0813">Transport</keyword>
<keyword evidence="6 9" id="KW-1133">Transmembrane helix</keyword>
<reference evidence="10 11" key="1">
    <citation type="journal article" date="2012" name="PLoS ONE">
        <title>Genome sequence and transcriptome analysis of the radioresistant bacterium Deinococcus gobiensis: insights into the extreme environmental adaptations.</title>
        <authorList>
            <person name="Yuan M."/>
            <person name="Chen M."/>
            <person name="Zhang W."/>
            <person name="Lu W."/>
            <person name="Wang J."/>
            <person name="Yang M."/>
            <person name="Zhao P."/>
            <person name="Tang R."/>
            <person name="Li X."/>
            <person name="Hao Y."/>
            <person name="Zhou Z."/>
            <person name="Zhan Y."/>
            <person name="Yu H."/>
            <person name="Teng C."/>
            <person name="Yan Y."/>
            <person name="Ping S."/>
            <person name="Wang Y."/>
            <person name="Lin M."/>
        </authorList>
    </citation>
    <scope>NUCLEOTIDE SEQUENCE [LARGE SCALE GENOMIC DNA]</scope>
    <source>
        <strain evidence="11">DSM 21396 / JCM 16679 / CGMCC 1.7299 / I-0</strain>
        <plasmid evidence="10">P2</plasmid>
    </source>
</reference>
<feature type="transmembrane region" description="Helical" evidence="9">
    <location>
        <begin position="68"/>
        <end position="88"/>
    </location>
</feature>
<dbReference type="KEGG" id="dgo:DGo_PB0298"/>
<evidence type="ECO:0000313" key="11">
    <source>
        <dbReference type="Proteomes" id="UP000007575"/>
    </source>
</evidence>
<dbReference type="Pfam" id="PF04143">
    <property type="entry name" value="Sulf_transp"/>
    <property type="match status" value="1"/>
</dbReference>
<keyword evidence="11" id="KW-1185">Reference proteome</keyword>
<dbReference type="HOGENOM" id="CLU_1452982_0_0_0"/>
<name>H8H220_DEIGI</name>
<keyword evidence="10" id="KW-0614">Plasmid</keyword>
<evidence type="ECO:0000256" key="1">
    <source>
        <dbReference type="ARBA" id="ARBA00004429"/>
    </source>
</evidence>
<dbReference type="PANTHER" id="PTHR30574:SF1">
    <property type="entry name" value="SULPHUR TRANSPORT DOMAIN-CONTAINING PROTEIN"/>
    <property type="match status" value="1"/>
</dbReference>